<dbReference type="CDD" id="cd01392">
    <property type="entry name" value="HTH_LacI"/>
    <property type="match status" value="1"/>
</dbReference>
<dbReference type="InterPro" id="IPR000843">
    <property type="entry name" value="HTH_LacI"/>
</dbReference>
<evidence type="ECO:0000256" key="4">
    <source>
        <dbReference type="ARBA" id="ARBA00023163"/>
    </source>
</evidence>
<dbReference type="RefSeq" id="WP_107298022.1">
    <property type="nucleotide sequence ID" value="NZ_PYMB01000003.1"/>
</dbReference>
<dbReference type="InterPro" id="IPR028082">
    <property type="entry name" value="Peripla_BP_I"/>
</dbReference>
<dbReference type="SMART" id="SM00354">
    <property type="entry name" value="HTH_LACI"/>
    <property type="match status" value="1"/>
</dbReference>
<proteinExistence type="predicted"/>
<evidence type="ECO:0000256" key="2">
    <source>
        <dbReference type="ARBA" id="ARBA00023015"/>
    </source>
</evidence>
<dbReference type="PANTHER" id="PTHR30146:SF152">
    <property type="entry name" value="TRANSCRIPTIONAL REGULATORY PROTEIN"/>
    <property type="match status" value="1"/>
</dbReference>
<dbReference type="Pfam" id="PF00356">
    <property type="entry name" value="LacI"/>
    <property type="match status" value="1"/>
</dbReference>
<evidence type="ECO:0000313" key="6">
    <source>
        <dbReference type="EMBL" id="PSW13197.1"/>
    </source>
</evidence>
<dbReference type="Gene3D" id="3.40.50.2300">
    <property type="match status" value="2"/>
</dbReference>
<dbReference type="Pfam" id="PF13407">
    <property type="entry name" value="Peripla_BP_4"/>
    <property type="match status" value="1"/>
</dbReference>
<dbReference type="GO" id="GO:0003700">
    <property type="term" value="F:DNA-binding transcription factor activity"/>
    <property type="evidence" value="ECO:0007669"/>
    <property type="project" value="TreeGrafter"/>
</dbReference>
<dbReference type="PROSITE" id="PS50932">
    <property type="entry name" value="HTH_LACI_2"/>
    <property type="match status" value="1"/>
</dbReference>
<organism evidence="6 7">
    <name type="scientific">Photobacterium rosenbergii</name>
    <dbReference type="NCBI Taxonomy" id="294936"/>
    <lineage>
        <taxon>Bacteria</taxon>
        <taxon>Pseudomonadati</taxon>
        <taxon>Pseudomonadota</taxon>
        <taxon>Gammaproteobacteria</taxon>
        <taxon>Vibrionales</taxon>
        <taxon>Vibrionaceae</taxon>
        <taxon>Photobacterium</taxon>
    </lineage>
</organism>
<dbReference type="SUPFAM" id="SSF53822">
    <property type="entry name" value="Periplasmic binding protein-like I"/>
    <property type="match status" value="1"/>
</dbReference>
<keyword evidence="2" id="KW-0805">Transcription regulation</keyword>
<dbReference type="GO" id="GO:0055085">
    <property type="term" value="P:transmembrane transport"/>
    <property type="evidence" value="ECO:0007669"/>
    <property type="project" value="UniProtKB-ARBA"/>
</dbReference>
<dbReference type="InterPro" id="IPR025997">
    <property type="entry name" value="SBP_2_dom"/>
</dbReference>
<evidence type="ECO:0000313" key="7">
    <source>
        <dbReference type="Proteomes" id="UP000241346"/>
    </source>
</evidence>
<dbReference type="CDD" id="cd06307">
    <property type="entry name" value="PBP1_sugar_binding"/>
    <property type="match status" value="1"/>
</dbReference>
<dbReference type="AlphaFoldDB" id="A0A2T3NF56"/>
<feature type="domain" description="HTH lacI-type" evidence="5">
    <location>
        <begin position="4"/>
        <end position="45"/>
    </location>
</feature>
<dbReference type="EMBL" id="PYMB01000003">
    <property type="protein sequence ID" value="PSW13197.1"/>
    <property type="molecule type" value="Genomic_DNA"/>
</dbReference>
<sequence length="335" mass="37567">MKKFTVKQIAAQAGFSTATVDRVLHGRSGVHQQTKQRIEQAISELEDQYKLDALKGRTFYVDVIMHTPLRFSHLVREALNRISVQMSPIRVRLRYFLYQDIDIDTLASVIYESKERGSHGVLLKAPDHPKIVKAVNILHKEGIPAVTLVTDISQSKRLNYIGIDNTSAGETAAFLLTQWLGKKNSGILLVQSSNAFRGEEQRAKGFCHFLEHYPNLPVTTISEGYGLNVGTKKQVKAVLIEDSNISAVYSVGGGNRAILDAFKEMNRPIDAFIGHDLDDDNRYLLRTRKIQAVIDHNLDDDARAAFFSVFAPYGLMPTFSYTSSRINVVTPFNLQ</sequence>
<dbReference type="PANTHER" id="PTHR30146">
    <property type="entry name" value="LACI-RELATED TRANSCRIPTIONAL REPRESSOR"/>
    <property type="match status" value="1"/>
</dbReference>
<comment type="caution">
    <text evidence="6">The sequence shown here is derived from an EMBL/GenBank/DDBJ whole genome shotgun (WGS) entry which is preliminary data.</text>
</comment>
<reference evidence="6 7" key="1">
    <citation type="submission" date="2018-03" db="EMBL/GenBank/DDBJ databases">
        <title>Whole genome sequencing of Histamine producing bacteria.</title>
        <authorList>
            <person name="Butler K."/>
        </authorList>
    </citation>
    <scope>NUCLEOTIDE SEQUENCE [LARGE SCALE GENOMIC DNA]</scope>
    <source>
        <strain evidence="6 7">DSM 19138</strain>
    </source>
</reference>
<dbReference type="Gene3D" id="1.10.260.40">
    <property type="entry name" value="lambda repressor-like DNA-binding domains"/>
    <property type="match status" value="1"/>
</dbReference>
<dbReference type="SUPFAM" id="SSF47413">
    <property type="entry name" value="lambda repressor-like DNA-binding domains"/>
    <property type="match status" value="1"/>
</dbReference>
<dbReference type="OrthoDB" id="5756154at2"/>
<keyword evidence="4" id="KW-0804">Transcription</keyword>
<dbReference type="InterPro" id="IPR010982">
    <property type="entry name" value="Lambda_DNA-bd_dom_sf"/>
</dbReference>
<gene>
    <name evidence="6" type="ORF">C9J01_10085</name>
</gene>
<dbReference type="GO" id="GO:0000976">
    <property type="term" value="F:transcription cis-regulatory region binding"/>
    <property type="evidence" value="ECO:0007669"/>
    <property type="project" value="TreeGrafter"/>
</dbReference>
<accession>A0A2T3NF56</accession>
<evidence type="ECO:0000256" key="1">
    <source>
        <dbReference type="ARBA" id="ARBA00022181"/>
    </source>
</evidence>
<evidence type="ECO:0000259" key="5">
    <source>
        <dbReference type="PROSITE" id="PS50932"/>
    </source>
</evidence>
<keyword evidence="3" id="KW-0238">DNA-binding</keyword>
<dbReference type="Proteomes" id="UP000241346">
    <property type="component" value="Unassembled WGS sequence"/>
</dbReference>
<protein>
    <recommendedName>
        <fullName evidence="1">Autoinducer 2-binding periplasmic protein LuxP</fullName>
    </recommendedName>
</protein>
<name>A0A2T3NF56_9GAMM</name>
<evidence type="ECO:0000256" key="3">
    <source>
        <dbReference type="ARBA" id="ARBA00023125"/>
    </source>
</evidence>